<reference evidence="2 3" key="1">
    <citation type="submission" date="2024-10" db="EMBL/GenBank/DDBJ databases">
        <authorList>
            <person name="Riesco R."/>
        </authorList>
    </citation>
    <scope>NUCLEOTIDE SEQUENCE [LARGE SCALE GENOMIC DNA]</scope>
    <source>
        <strain evidence="2 3">NCIMB 15449</strain>
    </source>
</reference>
<evidence type="ECO:0000259" key="1">
    <source>
        <dbReference type="Pfam" id="PF08237"/>
    </source>
</evidence>
<organism evidence="2 3">
    <name type="scientific">Antrihabitans spumae</name>
    <dbReference type="NCBI Taxonomy" id="3373370"/>
    <lineage>
        <taxon>Bacteria</taxon>
        <taxon>Bacillati</taxon>
        <taxon>Actinomycetota</taxon>
        <taxon>Actinomycetes</taxon>
        <taxon>Mycobacteriales</taxon>
        <taxon>Nocardiaceae</taxon>
        <taxon>Antrihabitans</taxon>
    </lineage>
</organism>
<sequence>MTIDIITVRGAGELGNHPNNMLANVVRRLDKQRFRHIADLSYPAAVGPVNSERNPFGPSLSQSLVEGKRNLADAIRRSPNRVGILGFSLGAYVVSDFLEDMAAGADYTRGCELLFVGLVANPRRAPGGNLPGYGIAGAHFTWPSIRAFDVAHAGDGIPCCPDKSPLRRVADFLIGGQRPPRVAPSWRDWLRDPIGTRAQYDAAGRYIAGYLSGEHTTRYIAGGHLDRLADAINAGIR</sequence>
<dbReference type="SUPFAM" id="SSF53474">
    <property type="entry name" value="alpha/beta-Hydrolases"/>
    <property type="match status" value="1"/>
</dbReference>
<gene>
    <name evidence="2" type="ORF">ACHIPZ_13715</name>
</gene>
<dbReference type="Gene3D" id="3.40.50.1820">
    <property type="entry name" value="alpha/beta hydrolase"/>
    <property type="match status" value="1"/>
</dbReference>
<dbReference type="InterPro" id="IPR029058">
    <property type="entry name" value="AB_hydrolase_fold"/>
</dbReference>
<evidence type="ECO:0000313" key="3">
    <source>
        <dbReference type="Proteomes" id="UP001609175"/>
    </source>
</evidence>
<proteinExistence type="predicted"/>
<dbReference type="Proteomes" id="UP001609175">
    <property type="component" value="Unassembled WGS sequence"/>
</dbReference>
<dbReference type="RefSeq" id="WP_395114958.1">
    <property type="nucleotide sequence ID" value="NZ_JBIMSO010000051.1"/>
</dbReference>
<comment type="caution">
    <text evidence="2">The sequence shown here is derived from an EMBL/GenBank/DDBJ whole genome shotgun (WGS) entry which is preliminary data.</text>
</comment>
<evidence type="ECO:0000313" key="2">
    <source>
        <dbReference type="EMBL" id="MFH5209243.1"/>
    </source>
</evidence>
<dbReference type="InterPro" id="IPR013228">
    <property type="entry name" value="PE-PPE_C"/>
</dbReference>
<dbReference type="EMBL" id="JBIMSO010000051">
    <property type="protein sequence ID" value="MFH5209243.1"/>
    <property type="molecule type" value="Genomic_DNA"/>
</dbReference>
<name>A0ABW7JNB4_9NOCA</name>
<feature type="domain" description="PE-PPE" evidence="1">
    <location>
        <begin position="40"/>
        <end position="128"/>
    </location>
</feature>
<protein>
    <submittedName>
        <fullName evidence="2">PE-PPE domain-containing protein</fullName>
    </submittedName>
</protein>
<dbReference type="Pfam" id="PF08237">
    <property type="entry name" value="PE-PPE"/>
    <property type="match status" value="1"/>
</dbReference>
<accession>A0ABW7JNB4</accession>